<comment type="caution">
    <text evidence="6">Lacks conserved residue(s) required for the propagation of feature annotation.</text>
</comment>
<evidence type="ECO:0000313" key="9">
    <source>
        <dbReference type="Proteomes" id="UP000325684"/>
    </source>
</evidence>
<dbReference type="PROSITE" id="PS52018">
    <property type="entry name" value="DART"/>
    <property type="match status" value="1"/>
</dbReference>
<comment type="catalytic activity">
    <reaction evidence="6">
        <text>a thymidine in DNA + NAD(+) = an N-(ADP-alpha-D-ribosyl)-thymidine in DNA + nicotinamide + H(+)</text>
        <dbReference type="Rhea" id="RHEA:71651"/>
        <dbReference type="Rhea" id="RHEA-COMP:13556"/>
        <dbReference type="Rhea" id="RHEA-COMP:18051"/>
        <dbReference type="ChEBI" id="CHEBI:15378"/>
        <dbReference type="ChEBI" id="CHEBI:17154"/>
        <dbReference type="ChEBI" id="CHEBI:57540"/>
        <dbReference type="ChEBI" id="CHEBI:137386"/>
        <dbReference type="ChEBI" id="CHEBI:191199"/>
    </reaction>
</comment>
<feature type="active site" description="Proton acceptor" evidence="6">
    <location>
        <position position="53"/>
    </location>
</feature>
<dbReference type="InterPro" id="IPR029494">
    <property type="entry name" value="DarT"/>
</dbReference>
<evidence type="ECO:0000256" key="6">
    <source>
        <dbReference type="PROSITE-ProRule" id="PRU01362"/>
    </source>
</evidence>
<dbReference type="GO" id="GO:0003677">
    <property type="term" value="F:DNA binding"/>
    <property type="evidence" value="ECO:0007669"/>
    <property type="project" value="UniProtKB-UniRule"/>
</dbReference>
<comment type="similarity">
    <text evidence="6">Belongs to the DarT ADP-ribosyltransferase family.</text>
</comment>
<evidence type="ECO:0000256" key="1">
    <source>
        <dbReference type="ARBA" id="ARBA00022649"/>
    </source>
</evidence>
<dbReference type="RefSeq" id="WP_150942656.1">
    <property type="nucleotide sequence ID" value="NZ_VCMV01000006.1"/>
</dbReference>
<organism evidence="8 9">
    <name type="scientific">Microvirga brassicacearum</name>
    <dbReference type="NCBI Taxonomy" id="2580413"/>
    <lineage>
        <taxon>Bacteria</taxon>
        <taxon>Pseudomonadati</taxon>
        <taxon>Pseudomonadota</taxon>
        <taxon>Alphaproteobacteria</taxon>
        <taxon>Hyphomicrobiales</taxon>
        <taxon>Methylobacteriaceae</taxon>
        <taxon>Microvirga</taxon>
    </lineage>
</organism>
<keyword evidence="9" id="KW-1185">Reference proteome</keyword>
<sequence>MSSNLNPQKALIFRIVHRDNVPFILENGVHCRNSKCHDPNYVNIGNPDLIDKRSGRALPSPPGGTLSDVVPFYFTPYSPMLYNIRTGYAGIVKRANEEIMILVSSLHKLVKEEKPFIFSDRHAYLAAANFYSDIARLDQIDWSILQRRDFKRDVDDPGKVERYQAEALVLNMMPCEALLGVVCYNDLVAAGLKNRISKRGLTLPVHVKPSWYFS</sequence>
<dbReference type="GO" id="GO:0016779">
    <property type="term" value="F:nucleotidyltransferase activity"/>
    <property type="evidence" value="ECO:0007669"/>
    <property type="project" value="UniProtKB-UniRule"/>
</dbReference>
<keyword evidence="3 6" id="KW-0808">Transferase</keyword>
<proteinExistence type="inferred from homology"/>
<dbReference type="AlphaFoldDB" id="A0A5N3PFJ4"/>
<evidence type="ECO:0000259" key="7">
    <source>
        <dbReference type="PROSITE" id="PS52018"/>
    </source>
</evidence>
<protein>
    <submittedName>
        <fullName evidence="8">DUF4433 domain-containing protein</fullName>
    </submittedName>
</protein>
<evidence type="ECO:0000256" key="3">
    <source>
        <dbReference type="ARBA" id="ARBA00022679"/>
    </source>
</evidence>
<keyword evidence="5 6" id="KW-0238">DNA-binding</keyword>
<dbReference type="OrthoDB" id="9813972at2"/>
<dbReference type="Proteomes" id="UP000325684">
    <property type="component" value="Unassembled WGS sequence"/>
</dbReference>
<comment type="caution">
    <text evidence="8">The sequence shown here is derived from an EMBL/GenBank/DDBJ whole genome shotgun (WGS) entry which is preliminary data.</text>
</comment>
<feature type="binding site" evidence="6">
    <location>
        <position position="53"/>
    </location>
    <ligand>
        <name>NAD(+)</name>
        <dbReference type="ChEBI" id="CHEBI:57540"/>
    </ligand>
</feature>
<feature type="domain" description="DarT" evidence="7">
    <location>
        <begin position="10"/>
        <end position="213"/>
    </location>
</feature>
<feature type="binding site" evidence="6">
    <location>
        <begin position="14"/>
        <end position="16"/>
    </location>
    <ligand>
        <name>NAD(+)</name>
        <dbReference type="ChEBI" id="CHEBI:57540"/>
    </ligand>
</feature>
<gene>
    <name evidence="8" type="ORF">FEZ63_05640</name>
</gene>
<dbReference type="EMBL" id="VCMV01000006">
    <property type="protein sequence ID" value="KAB0268474.1"/>
    <property type="molecule type" value="Genomic_DNA"/>
</dbReference>
<dbReference type="Pfam" id="PF14487">
    <property type="entry name" value="DarT"/>
    <property type="match status" value="1"/>
</dbReference>
<keyword evidence="4 6" id="KW-0548">Nucleotidyltransferase</keyword>
<name>A0A5N3PFJ4_9HYPH</name>
<accession>A0A5N3PFJ4</accession>
<reference evidence="8 9" key="1">
    <citation type="journal article" date="2019" name="Microorganisms">
        <title>Genome Insights into the Novel Species Microvirga brassicacearum, a Rapeseed Endophyte with Biotechnological Potential.</title>
        <authorList>
            <person name="Jimenez-Gomez A."/>
            <person name="Saati-Santamaria Z."/>
            <person name="Igual J.M."/>
            <person name="Rivas R."/>
            <person name="Mateos P.F."/>
            <person name="Garcia-Fraile P."/>
        </authorList>
    </citation>
    <scope>NUCLEOTIDE SEQUENCE [LARGE SCALE GENOMIC DNA]</scope>
    <source>
        <strain evidence="8 9">CDVBN77</strain>
    </source>
</reference>
<keyword evidence="1 6" id="KW-1277">Toxin-antitoxin system</keyword>
<dbReference type="GO" id="GO:0016757">
    <property type="term" value="F:glycosyltransferase activity"/>
    <property type="evidence" value="ECO:0007669"/>
    <property type="project" value="UniProtKB-UniRule"/>
</dbReference>
<evidence type="ECO:0000256" key="2">
    <source>
        <dbReference type="ARBA" id="ARBA00022676"/>
    </source>
</evidence>
<keyword evidence="2 6" id="KW-0328">Glycosyltransferase</keyword>
<evidence type="ECO:0000313" key="8">
    <source>
        <dbReference type="EMBL" id="KAB0268474.1"/>
    </source>
</evidence>
<feature type="active site" evidence="6">
    <location>
        <position position="166"/>
    </location>
</feature>
<evidence type="ECO:0000256" key="4">
    <source>
        <dbReference type="ARBA" id="ARBA00022695"/>
    </source>
</evidence>
<evidence type="ECO:0000256" key="5">
    <source>
        <dbReference type="ARBA" id="ARBA00023125"/>
    </source>
</evidence>